<feature type="signal peptide" evidence="1">
    <location>
        <begin position="1"/>
        <end position="16"/>
    </location>
</feature>
<accession>A0A6B0UI80</accession>
<protein>
    <submittedName>
        <fullName evidence="2">Putative secreted protein</fullName>
    </submittedName>
</protein>
<evidence type="ECO:0000256" key="1">
    <source>
        <dbReference type="SAM" id="SignalP"/>
    </source>
</evidence>
<proteinExistence type="predicted"/>
<feature type="chain" id="PRO_5025569387" evidence="1">
    <location>
        <begin position="17"/>
        <end position="98"/>
    </location>
</feature>
<organism evidence="2">
    <name type="scientific">Ixodes ricinus</name>
    <name type="common">Common tick</name>
    <name type="synonym">Acarus ricinus</name>
    <dbReference type="NCBI Taxonomy" id="34613"/>
    <lineage>
        <taxon>Eukaryota</taxon>
        <taxon>Metazoa</taxon>
        <taxon>Ecdysozoa</taxon>
        <taxon>Arthropoda</taxon>
        <taxon>Chelicerata</taxon>
        <taxon>Arachnida</taxon>
        <taxon>Acari</taxon>
        <taxon>Parasitiformes</taxon>
        <taxon>Ixodida</taxon>
        <taxon>Ixodoidea</taxon>
        <taxon>Ixodidae</taxon>
        <taxon>Ixodinae</taxon>
        <taxon>Ixodes</taxon>
    </lineage>
</organism>
<evidence type="ECO:0000313" key="2">
    <source>
        <dbReference type="EMBL" id="MXU87833.1"/>
    </source>
</evidence>
<keyword evidence="1" id="KW-0732">Signal</keyword>
<reference evidence="2" key="1">
    <citation type="submission" date="2019-12" db="EMBL/GenBank/DDBJ databases">
        <title>An insight into the sialome of adult female Ixodes ricinus ticks feeding for 6 days.</title>
        <authorList>
            <person name="Perner J."/>
            <person name="Ribeiro J.M.C."/>
        </authorList>
    </citation>
    <scope>NUCLEOTIDE SEQUENCE</scope>
    <source>
        <strain evidence="2">Semi-engorged</strain>
        <tissue evidence="2">Salivary glands</tissue>
    </source>
</reference>
<sequence length="98" mass="11290">MFVPLSLFFFFSQTFPDKIRGPGPCNLRFSFSIVTTVFQPWDSRSRNSGRKGVCLSCDPWLGLAGKRPFFYLRTKDGCVLLYPFFLFSQTFPGRELSL</sequence>
<dbReference type="AlphaFoldDB" id="A0A6B0UI80"/>
<name>A0A6B0UI80_IXORI</name>
<dbReference type="EMBL" id="GIFC01005750">
    <property type="protein sequence ID" value="MXU87833.1"/>
    <property type="molecule type" value="Transcribed_RNA"/>
</dbReference>